<proteinExistence type="predicted"/>
<gene>
    <name evidence="2" type="ORF">niasHT_021271</name>
</gene>
<evidence type="ECO:0000313" key="2">
    <source>
        <dbReference type="EMBL" id="KAL3092136.1"/>
    </source>
</evidence>
<evidence type="ECO:0000256" key="1">
    <source>
        <dbReference type="SAM" id="MobiDB-lite"/>
    </source>
</evidence>
<comment type="caution">
    <text evidence="2">The sequence shown here is derived from an EMBL/GenBank/DDBJ whole genome shotgun (WGS) entry which is preliminary data.</text>
</comment>
<evidence type="ECO:0000313" key="3">
    <source>
        <dbReference type="Proteomes" id="UP001620626"/>
    </source>
</evidence>
<feature type="compositionally biased region" description="Acidic residues" evidence="1">
    <location>
        <begin position="88"/>
        <end position="97"/>
    </location>
</feature>
<reference evidence="2 3" key="1">
    <citation type="submission" date="2024-10" db="EMBL/GenBank/DDBJ databases">
        <authorList>
            <person name="Kim D."/>
        </authorList>
    </citation>
    <scope>NUCLEOTIDE SEQUENCE [LARGE SCALE GENOMIC DNA]</scope>
    <source>
        <strain evidence="2">BH-2024</strain>
    </source>
</reference>
<protein>
    <submittedName>
        <fullName evidence="2">Uncharacterized protein</fullName>
    </submittedName>
</protein>
<organism evidence="2 3">
    <name type="scientific">Heterodera trifolii</name>
    <dbReference type="NCBI Taxonomy" id="157864"/>
    <lineage>
        <taxon>Eukaryota</taxon>
        <taxon>Metazoa</taxon>
        <taxon>Ecdysozoa</taxon>
        <taxon>Nematoda</taxon>
        <taxon>Chromadorea</taxon>
        <taxon>Rhabditida</taxon>
        <taxon>Tylenchina</taxon>
        <taxon>Tylenchomorpha</taxon>
        <taxon>Tylenchoidea</taxon>
        <taxon>Heteroderidae</taxon>
        <taxon>Heteroderinae</taxon>
        <taxon>Heterodera</taxon>
    </lineage>
</organism>
<feature type="region of interest" description="Disordered" evidence="1">
    <location>
        <begin position="41"/>
        <end position="113"/>
    </location>
</feature>
<dbReference type="AlphaFoldDB" id="A0ABD2JNE0"/>
<feature type="compositionally biased region" description="Low complexity" evidence="1">
    <location>
        <begin position="104"/>
        <end position="113"/>
    </location>
</feature>
<dbReference type="EMBL" id="JBICBT010000930">
    <property type="protein sequence ID" value="KAL3092136.1"/>
    <property type="molecule type" value="Genomic_DNA"/>
</dbReference>
<keyword evidence="3" id="KW-1185">Reference proteome</keyword>
<feature type="compositionally biased region" description="Acidic residues" evidence="1">
    <location>
        <begin position="47"/>
        <end position="64"/>
    </location>
</feature>
<name>A0ABD2JNE0_9BILA</name>
<accession>A0ABD2JNE0</accession>
<sequence>MDVLRKKISALPWKQLQMLAKTKKIAANQKKHILVEQLVQRFYDDRDTNDDEGGNVEGEEEDNSDNGIGTEQNIDDGVSKADVMDASNGEEEEEETDTGGQNGAAAAAAAKPG</sequence>
<dbReference type="Proteomes" id="UP001620626">
    <property type="component" value="Unassembled WGS sequence"/>
</dbReference>